<dbReference type="AlphaFoldDB" id="A0ABD1TPJ1"/>
<name>A0ABD1TPJ1_9LAMI</name>
<keyword evidence="3" id="KW-1185">Reference proteome</keyword>
<evidence type="ECO:0000313" key="2">
    <source>
        <dbReference type="EMBL" id="KAL2514646.1"/>
    </source>
</evidence>
<reference evidence="3" key="1">
    <citation type="submission" date="2024-07" db="EMBL/GenBank/DDBJ databases">
        <title>Two chromosome-level genome assemblies of Korean endemic species Abeliophyllum distichum and Forsythia ovata (Oleaceae).</title>
        <authorList>
            <person name="Jang H."/>
        </authorList>
    </citation>
    <scope>NUCLEOTIDE SEQUENCE [LARGE SCALE GENOMIC DNA]</scope>
</reference>
<proteinExistence type="predicted"/>
<sequence>MLIYSLFPRGEKRDLGMPPLHYGEPDFLLPGCLALPDEGTGLIGDGEGGTTGVTSGAERTKEGPLAVISGVCPAATPGLDAAEGTGRGKETSSTTPPRLILNFETVEK</sequence>
<comment type="caution">
    <text evidence="2">The sequence shown here is derived from an EMBL/GenBank/DDBJ whole genome shotgun (WGS) entry which is preliminary data.</text>
</comment>
<feature type="compositionally biased region" description="Gly residues" evidence="1">
    <location>
        <begin position="41"/>
        <end position="51"/>
    </location>
</feature>
<dbReference type="EMBL" id="JBFOLJ010000008">
    <property type="protein sequence ID" value="KAL2514646.1"/>
    <property type="molecule type" value="Genomic_DNA"/>
</dbReference>
<organism evidence="2 3">
    <name type="scientific">Forsythia ovata</name>
    <dbReference type="NCBI Taxonomy" id="205694"/>
    <lineage>
        <taxon>Eukaryota</taxon>
        <taxon>Viridiplantae</taxon>
        <taxon>Streptophyta</taxon>
        <taxon>Embryophyta</taxon>
        <taxon>Tracheophyta</taxon>
        <taxon>Spermatophyta</taxon>
        <taxon>Magnoliopsida</taxon>
        <taxon>eudicotyledons</taxon>
        <taxon>Gunneridae</taxon>
        <taxon>Pentapetalae</taxon>
        <taxon>asterids</taxon>
        <taxon>lamiids</taxon>
        <taxon>Lamiales</taxon>
        <taxon>Oleaceae</taxon>
        <taxon>Forsythieae</taxon>
        <taxon>Forsythia</taxon>
    </lineage>
</organism>
<dbReference type="Proteomes" id="UP001604277">
    <property type="component" value="Unassembled WGS sequence"/>
</dbReference>
<evidence type="ECO:0000256" key="1">
    <source>
        <dbReference type="SAM" id="MobiDB-lite"/>
    </source>
</evidence>
<gene>
    <name evidence="2" type="ORF">Fot_28617</name>
</gene>
<feature type="region of interest" description="Disordered" evidence="1">
    <location>
        <begin position="78"/>
        <end position="108"/>
    </location>
</feature>
<protein>
    <submittedName>
        <fullName evidence="2">Uncharacterized protein</fullName>
    </submittedName>
</protein>
<feature type="region of interest" description="Disordered" evidence="1">
    <location>
        <begin position="40"/>
        <end position="60"/>
    </location>
</feature>
<accession>A0ABD1TPJ1</accession>
<evidence type="ECO:0000313" key="3">
    <source>
        <dbReference type="Proteomes" id="UP001604277"/>
    </source>
</evidence>